<feature type="domain" description="S1 motif" evidence="2">
    <location>
        <begin position="7"/>
        <end position="76"/>
    </location>
</feature>
<dbReference type="Proteomes" id="UP000032024">
    <property type="component" value="Chromosome"/>
</dbReference>
<dbReference type="SUPFAM" id="SSF50249">
    <property type="entry name" value="Nucleic acid-binding proteins"/>
    <property type="match status" value="1"/>
</dbReference>
<sequence length="128" mass="14379">MSNYEAGNVYTGKVTGIKPFGAFVALDEETQGLVHISEIKHGYVKDIHDHVHIGNEVKVKVLSVDEENGKISLSIKATEEAPHQDTRKPRRRQGAVKAAEESGEGFNTLRDKLKEWIEKSKREDLIKK</sequence>
<reference evidence="5" key="2">
    <citation type="submission" date="2015-01" db="EMBL/GenBank/DDBJ databases">
        <title>Comparative genome analysis of Bacillus coagulans HM-08, Clostridium butyricum HM-68, Bacillus subtilis HM-66 and Bacillus paralicheniformis BL-09.</title>
        <authorList>
            <person name="Zhang H."/>
        </authorList>
    </citation>
    <scope>NUCLEOTIDE SEQUENCE [LARGE SCALE GENOMIC DNA]</scope>
    <source>
        <strain evidence="5">HM-08</strain>
    </source>
</reference>
<dbReference type="STRING" id="1398.AB434_4002"/>
<dbReference type="GO" id="GO:0005737">
    <property type="term" value="C:cytoplasm"/>
    <property type="evidence" value="ECO:0007669"/>
    <property type="project" value="UniProtKB-ARBA"/>
</dbReference>
<dbReference type="Pfam" id="PF00575">
    <property type="entry name" value="S1"/>
    <property type="match status" value="1"/>
</dbReference>
<dbReference type="InterPro" id="IPR035104">
    <property type="entry name" value="Ribosomal_protein_S1-like"/>
</dbReference>
<dbReference type="AlphaFoldDB" id="A0A0C5CKX7"/>
<reference evidence="6" key="3">
    <citation type="submission" date="2016-01" db="EMBL/GenBank/DDBJ databases">
        <authorList>
            <person name="Mitreva M."/>
            <person name="Pepin K.H."/>
            <person name="Mihindukulasuriya K.A."/>
            <person name="Fulton R."/>
            <person name="Fronick C."/>
            <person name="O'Laughlin M."/>
            <person name="Miner T."/>
            <person name="Herter B."/>
            <person name="Rosa B.A."/>
            <person name="Cordes M."/>
            <person name="Tomlinson C."/>
            <person name="Wollam A."/>
            <person name="Palsikar V.B."/>
            <person name="Mardis E.R."/>
            <person name="Wilson R.K."/>
        </authorList>
    </citation>
    <scope>NUCLEOTIDE SEQUENCE [LARGE SCALE GENOMIC DNA]</scope>
    <source>
        <strain evidence="6">GED7749B</strain>
    </source>
</reference>
<dbReference type="SMART" id="SM00316">
    <property type="entry name" value="S1"/>
    <property type="match status" value="1"/>
</dbReference>
<dbReference type="GO" id="GO:0003729">
    <property type="term" value="F:mRNA binding"/>
    <property type="evidence" value="ECO:0007669"/>
    <property type="project" value="UniProtKB-ARBA"/>
</dbReference>
<feature type="region of interest" description="Disordered" evidence="1">
    <location>
        <begin position="77"/>
        <end position="103"/>
    </location>
</feature>
<evidence type="ECO:0000259" key="2">
    <source>
        <dbReference type="PROSITE" id="PS50126"/>
    </source>
</evidence>
<dbReference type="PATRIC" id="fig|1398.18.peg.1271"/>
<evidence type="ECO:0000313" key="3">
    <source>
        <dbReference type="EMBL" id="AJO22047.1"/>
    </source>
</evidence>
<dbReference type="RefSeq" id="WP_014097573.1">
    <property type="nucleotide sequence ID" value="NZ_CP010525.1"/>
</dbReference>
<dbReference type="Proteomes" id="UP000070376">
    <property type="component" value="Unassembled WGS sequence"/>
</dbReference>
<dbReference type="InterPro" id="IPR012340">
    <property type="entry name" value="NA-bd_OB-fold"/>
</dbReference>
<evidence type="ECO:0000313" key="5">
    <source>
        <dbReference type="Proteomes" id="UP000032024"/>
    </source>
</evidence>
<organism evidence="4 6">
    <name type="scientific">Heyndrickxia coagulans</name>
    <name type="common">Weizmannia coagulans</name>
    <dbReference type="NCBI Taxonomy" id="1398"/>
    <lineage>
        <taxon>Bacteria</taxon>
        <taxon>Bacillati</taxon>
        <taxon>Bacillota</taxon>
        <taxon>Bacilli</taxon>
        <taxon>Bacillales</taxon>
        <taxon>Bacillaceae</taxon>
        <taxon>Heyndrickxia</taxon>
    </lineage>
</organism>
<dbReference type="InterPro" id="IPR050437">
    <property type="entry name" value="Ribos_protein_bS1-like"/>
</dbReference>
<evidence type="ECO:0000313" key="6">
    <source>
        <dbReference type="Proteomes" id="UP000070376"/>
    </source>
</evidence>
<accession>A0A0C5CKX7</accession>
<dbReference type="GO" id="GO:0003735">
    <property type="term" value="F:structural constituent of ribosome"/>
    <property type="evidence" value="ECO:0007669"/>
    <property type="project" value="TreeGrafter"/>
</dbReference>
<protein>
    <submittedName>
        <fullName evidence="4">General stress protein 13</fullName>
    </submittedName>
    <submittedName>
        <fullName evidence="3">RNA binding S1 domain-containing protein</fullName>
    </submittedName>
</protein>
<dbReference type="EMBL" id="CP010525">
    <property type="protein sequence ID" value="AJO22047.1"/>
    <property type="molecule type" value="Genomic_DNA"/>
</dbReference>
<keyword evidence="5" id="KW-1185">Reference proteome</keyword>
<dbReference type="Gene3D" id="2.40.50.140">
    <property type="entry name" value="Nucleic acid-binding proteins"/>
    <property type="match status" value="1"/>
</dbReference>
<reference evidence="4" key="4">
    <citation type="submission" date="2016-01" db="EMBL/GenBank/DDBJ databases">
        <authorList>
            <person name="Oliw E.H."/>
        </authorList>
    </citation>
    <scope>NUCLEOTIDE SEQUENCE [LARGE SCALE GENOMIC DNA]</scope>
    <source>
        <strain evidence="4">GED7749B</strain>
    </source>
</reference>
<dbReference type="NCBIfam" id="NF040579">
    <property type="entry name" value="S1_dom_CvfD"/>
    <property type="match status" value="1"/>
</dbReference>
<feature type="compositionally biased region" description="Basic and acidic residues" evidence="1">
    <location>
        <begin position="77"/>
        <end position="87"/>
    </location>
</feature>
<dbReference type="InterPro" id="IPR003029">
    <property type="entry name" value="S1_domain"/>
</dbReference>
<evidence type="ECO:0000256" key="1">
    <source>
        <dbReference type="SAM" id="MobiDB-lite"/>
    </source>
</evidence>
<proteinExistence type="predicted"/>
<dbReference type="NCBIfam" id="NF005973">
    <property type="entry name" value="PRK08059.1"/>
    <property type="match status" value="1"/>
</dbReference>
<reference evidence="3" key="1">
    <citation type="submission" date="2015-01" db="EMBL/GenBank/DDBJ databases">
        <title>Comparative genome analysis of Bacillus coagulans HM-08, Clostridium butyricum HM-68, Bacillus subtilis HM-66 and Bacillus licheniformis BL-09.</title>
        <authorList>
            <person name="Zhang H."/>
        </authorList>
    </citation>
    <scope>NUCLEOTIDE SEQUENCE [LARGE SCALE GENOMIC DNA]</scope>
    <source>
        <strain evidence="3">HM-08</strain>
    </source>
</reference>
<dbReference type="PANTHER" id="PTHR10724:SF10">
    <property type="entry name" value="S1 RNA-BINDING DOMAIN-CONTAINING PROTEIN 1"/>
    <property type="match status" value="1"/>
</dbReference>
<evidence type="ECO:0000313" key="4">
    <source>
        <dbReference type="EMBL" id="KWZ76952.1"/>
    </source>
</evidence>
<dbReference type="PROSITE" id="PS50126">
    <property type="entry name" value="S1"/>
    <property type="match status" value="1"/>
</dbReference>
<dbReference type="PRINTS" id="PR00681">
    <property type="entry name" value="RIBOSOMALS1"/>
</dbReference>
<dbReference type="GeneID" id="93259045"/>
<dbReference type="GO" id="GO:0006412">
    <property type="term" value="P:translation"/>
    <property type="evidence" value="ECO:0007669"/>
    <property type="project" value="TreeGrafter"/>
</dbReference>
<dbReference type="FunFam" id="2.40.50.140:FF:000051">
    <property type="entry name" value="RNA-binding transcriptional accessory protein"/>
    <property type="match status" value="1"/>
</dbReference>
<dbReference type="PANTHER" id="PTHR10724">
    <property type="entry name" value="30S RIBOSOMAL PROTEIN S1"/>
    <property type="match status" value="1"/>
</dbReference>
<gene>
    <name evidence="4" type="ORF">HMPREF3213_03554</name>
    <name evidence="3" type="ORF">SB48_HM08orf01943</name>
</gene>
<name>A0A0C5CKX7_HEYCO</name>
<dbReference type="EMBL" id="LRPN01000183">
    <property type="protein sequence ID" value="KWZ76952.1"/>
    <property type="molecule type" value="Genomic_DNA"/>
</dbReference>